<gene>
    <name evidence="1" type="ORF">ACE3NQ_03910</name>
</gene>
<evidence type="ECO:0000313" key="1">
    <source>
        <dbReference type="EMBL" id="MFB5680067.1"/>
    </source>
</evidence>
<comment type="caution">
    <text evidence="1">The sequence shown here is derived from an EMBL/GenBank/DDBJ whole genome shotgun (WGS) entry which is preliminary data.</text>
</comment>
<proteinExistence type="predicted"/>
<organism evidence="1 2">
    <name type="scientific">Paenibacillus terreus</name>
    <dbReference type="NCBI Taxonomy" id="1387834"/>
    <lineage>
        <taxon>Bacteria</taxon>
        <taxon>Bacillati</taxon>
        <taxon>Bacillota</taxon>
        <taxon>Bacilli</taxon>
        <taxon>Bacillales</taxon>
        <taxon>Paenibacillaceae</taxon>
        <taxon>Paenibacillus</taxon>
    </lineage>
</organism>
<sequence>MEKQPNPSFRRSLIELLRKSGMDPKRVILEFDSSEREVIEFRPDLPQGLQAVLKARGSLTEEQLKGIEESVKESRESWD</sequence>
<keyword evidence="2" id="KW-1185">Reference proteome</keyword>
<name>A0ABV5B3J6_9BACL</name>
<protein>
    <submittedName>
        <fullName evidence="1">Uncharacterized protein</fullName>
    </submittedName>
</protein>
<dbReference type="RefSeq" id="WP_375523892.1">
    <property type="nucleotide sequence ID" value="NZ_JBHILM010000003.1"/>
</dbReference>
<evidence type="ECO:0000313" key="2">
    <source>
        <dbReference type="Proteomes" id="UP001580407"/>
    </source>
</evidence>
<accession>A0ABV5B3J6</accession>
<dbReference type="EMBL" id="JBHILM010000003">
    <property type="protein sequence ID" value="MFB5680067.1"/>
    <property type="molecule type" value="Genomic_DNA"/>
</dbReference>
<reference evidence="1 2" key="1">
    <citation type="submission" date="2024-09" db="EMBL/GenBank/DDBJ databases">
        <authorList>
            <person name="Ruan L."/>
        </authorList>
    </citation>
    <scope>NUCLEOTIDE SEQUENCE [LARGE SCALE GENOMIC DNA]</scope>
    <source>
        <strain evidence="1 2">D33</strain>
    </source>
</reference>
<dbReference type="Proteomes" id="UP001580407">
    <property type="component" value="Unassembled WGS sequence"/>
</dbReference>